<gene>
    <name evidence="3" type="ORF">GA0061101_13020</name>
    <name evidence="2" type="ORF">GGD46_005504</name>
</gene>
<dbReference type="AlphaFoldDB" id="A0A1C3XBJ6"/>
<dbReference type="PANTHER" id="PTHR13538:SF4">
    <property type="entry name" value="N-ALPHA-ACETYLTRANSFERASE 80"/>
    <property type="match status" value="1"/>
</dbReference>
<dbReference type="Proteomes" id="UP000199205">
    <property type="component" value="Unassembled WGS sequence"/>
</dbReference>
<name>A0A1C3XBJ6_9HYPH</name>
<dbReference type="InterPro" id="IPR039840">
    <property type="entry name" value="NAA80"/>
</dbReference>
<sequence length="167" mass="18859">MAEKQIHIQAPIVIEYLENCRDLVPVCASWSFGQWGCQANGSFEQTQREFQASSRSSMPLTLVASEDSRPTGMISLSNCDFKGRPDLSPWLKSLYVHPFHRNKGTASLLVKRLEHEALRLGYERLYLTTESAKLLYTKNGWSEMDHVQTPYGDATLMTKMLLVASTA</sequence>
<dbReference type="OrthoDB" id="9809751at2"/>
<organism evidence="3 4">
    <name type="scientific">Rhizobium lusitanum</name>
    <dbReference type="NCBI Taxonomy" id="293958"/>
    <lineage>
        <taxon>Bacteria</taxon>
        <taxon>Pseudomonadati</taxon>
        <taxon>Pseudomonadota</taxon>
        <taxon>Alphaproteobacteria</taxon>
        <taxon>Hyphomicrobiales</taxon>
        <taxon>Rhizobiaceae</taxon>
        <taxon>Rhizobium/Agrobacterium group</taxon>
        <taxon>Rhizobium</taxon>
    </lineage>
</organism>
<evidence type="ECO:0000259" key="1">
    <source>
        <dbReference type="PROSITE" id="PS51186"/>
    </source>
</evidence>
<reference evidence="2 5" key="2">
    <citation type="submission" date="2020-08" db="EMBL/GenBank/DDBJ databases">
        <title>Genomic Encyclopedia of Type Strains, Phase IV (KMG-V): Genome sequencing to study the core and pangenomes of soil and plant-associated prokaryotes.</title>
        <authorList>
            <person name="Whitman W."/>
        </authorList>
    </citation>
    <scope>NUCLEOTIDE SEQUENCE [LARGE SCALE GENOMIC DNA]</scope>
    <source>
        <strain evidence="2 5">SEMIA 4060</strain>
    </source>
</reference>
<reference evidence="3 4" key="1">
    <citation type="submission" date="2016-08" db="EMBL/GenBank/DDBJ databases">
        <authorList>
            <person name="Seilhamer J.J."/>
        </authorList>
    </citation>
    <scope>NUCLEOTIDE SEQUENCE [LARGE SCALE GENOMIC DNA]</scope>
    <source>
        <strain evidence="3 4">P1-7</strain>
    </source>
</reference>
<dbReference type="EMBL" id="FMAF01000030">
    <property type="protein sequence ID" value="SCB49344.1"/>
    <property type="molecule type" value="Genomic_DNA"/>
</dbReference>
<dbReference type="GO" id="GO:1905502">
    <property type="term" value="F:acetyl-CoA binding"/>
    <property type="evidence" value="ECO:0007669"/>
    <property type="project" value="TreeGrafter"/>
</dbReference>
<dbReference type="EMBL" id="JACHBG010000020">
    <property type="protein sequence ID" value="MBB6488190.1"/>
    <property type="molecule type" value="Genomic_DNA"/>
</dbReference>
<evidence type="ECO:0000313" key="5">
    <source>
        <dbReference type="Proteomes" id="UP000565576"/>
    </source>
</evidence>
<proteinExistence type="predicted"/>
<dbReference type="InterPro" id="IPR000182">
    <property type="entry name" value="GNAT_dom"/>
</dbReference>
<dbReference type="Gene3D" id="3.40.630.30">
    <property type="match status" value="1"/>
</dbReference>
<dbReference type="PANTHER" id="PTHR13538">
    <property type="entry name" value="N-ACETYLTRANSFERASE 6"/>
    <property type="match status" value="1"/>
</dbReference>
<dbReference type="RefSeq" id="WP_004112810.1">
    <property type="nucleotide sequence ID" value="NZ_FMAF01000030.1"/>
</dbReference>
<dbReference type="Pfam" id="PF00583">
    <property type="entry name" value="Acetyltransf_1"/>
    <property type="match status" value="1"/>
</dbReference>
<dbReference type="CDD" id="cd04301">
    <property type="entry name" value="NAT_SF"/>
    <property type="match status" value="1"/>
</dbReference>
<dbReference type="Proteomes" id="UP000565576">
    <property type="component" value="Unassembled WGS sequence"/>
</dbReference>
<feature type="domain" description="N-acetyltransferase" evidence="1">
    <location>
        <begin position="12"/>
        <end position="162"/>
    </location>
</feature>
<dbReference type="PROSITE" id="PS51186">
    <property type="entry name" value="GNAT"/>
    <property type="match status" value="1"/>
</dbReference>
<evidence type="ECO:0000313" key="3">
    <source>
        <dbReference type="EMBL" id="SCB49344.1"/>
    </source>
</evidence>
<dbReference type="SUPFAM" id="SSF55729">
    <property type="entry name" value="Acyl-CoA N-acyltransferases (Nat)"/>
    <property type="match status" value="1"/>
</dbReference>
<keyword evidence="3" id="KW-0808">Transferase</keyword>
<dbReference type="InterPro" id="IPR016181">
    <property type="entry name" value="Acyl_CoA_acyltransferase"/>
</dbReference>
<dbReference type="GO" id="GO:0005737">
    <property type="term" value="C:cytoplasm"/>
    <property type="evidence" value="ECO:0007669"/>
    <property type="project" value="TreeGrafter"/>
</dbReference>
<dbReference type="GO" id="GO:0008080">
    <property type="term" value="F:N-acetyltransferase activity"/>
    <property type="evidence" value="ECO:0007669"/>
    <property type="project" value="InterPro"/>
</dbReference>
<protein>
    <submittedName>
        <fullName evidence="3">Acetyltransferase (GNAT) family protein</fullName>
    </submittedName>
    <submittedName>
        <fullName evidence="2">Putative N-acetyltransferase YhbS</fullName>
    </submittedName>
</protein>
<accession>A0A1C3XBJ6</accession>
<evidence type="ECO:0000313" key="2">
    <source>
        <dbReference type="EMBL" id="MBB6488190.1"/>
    </source>
</evidence>
<evidence type="ECO:0000313" key="4">
    <source>
        <dbReference type="Proteomes" id="UP000199205"/>
    </source>
</evidence>